<gene>
    <name evidence="2" type="ORF">I0C86_09200</name>
</gene>
<feature type="compositionally biased region" description="Basic and acidic residues" evidence="1">
    <location>
        <begin position="686"/>
        <end position="695"/>
    </location>
</feature>
<dbReference type="EMBL" id="JADPUN010000106">
    <property type="protein sequence ID" value="MBF9129152.1"/>
    <property type="molecule type" value="Genomic_DNA"/>
</dbReference>
<sequence length="823" mass="89132">MRLLVHVAGEADLLLESRNRSEEVGAERVAKRCRDLAAALAGPDGPATARQMLTRDAWQDEPLSTPAPSPLLGALDALDATPDLTVVVLGTSQNPPRPLDTLPIAQTLADVLDAIAANDGTFPARKATVLAVPKLTETSIVDMLTSHLGEAPPYRQAVVTWGSGSTALTMGVLTALSHAGLQWQLVLTSESATYRVVDPLEQLNVDPVVGVFVRWRMFAALDDLAGKTPPAVQLTETQRDLVRQAAKRHADGFAAHDCASLRAVLADAVVRRDGSASLAVRRYITRRYEELLANDKVDHPWAADLLLKYERPKGGPPLGAKLRMIGHTNHDDPMVCASTDLPSYKWLYSPEANSLQNIGKGSHNLRPPAPCDARIVGNYLSRYTTDEAGWRDAGLPEPPVIPADTILAVWLAGTQIDPRVGSVGQQLSDGIPTVVLDHLGVEETRIRAVIFGVDDGQGSRDHADADAELIANATYGFTGEPRGQAWVEPIELSKIDPVAVERAIESRLTRETGALLLIPTGPKPIVLTLLHAVRHIGARHGIPLFVRQTADPETQGTYPVHLWPALTGGDLPLLNAAKKALHTLELDVAWRLLAASAIHPEITNNVRRLADTFASRTPLQDTASTSASDRTSRTMDLIAARLELVSAALAHATTPASQIHLLVLAADAMEASVAAGPERQQPGERNQSRPGEKYRHFRDGLRKDAQRHDKPEAVPARILLLLNEARDRAPITHGTRPNPDDVVADAADHLAARWQLTPLDADMLPRNVSTLLHSAVVSAADRGLGRPNQPDSLLRLHREVIMDINQATNQREPTRDTWASERR</sequence>
<name>A0ABS0GSI3_9ACTN</name>
<keyword evidence="3" id="KW-1185">Reference proteome</keyword>
<feature type="region of interest" description="Disordered" evidence="1">
    <location>
        <begin position="673"/>
        <end position="695"/>
    </location>
</feature>
<proteinExistence type="predicted"/>
<organism evidence="2 3">
    <name type="scientific">Plantactinospora alkalitolerans</name>
    <dbReference type="NCBI Taxonomy" id="2789879"/>
    <lineage>
        <taxon>Bacteria</taxon>
        <taxon>Bacillati</taxon>
        <taxon>Actinomycetota</taxon>
        <taxon>Actinomycetes</taxon>
        <taxon>Micromonosporales</taxon>
        <taxon>Micromonosporaceae</taxon>
        <taxon>Plantactinospora</taxon>
    </lineage>
</organism>
<protein>
    <recommendedName>
        <fullName evidence="4">CRISPR-associated protein</fullName>
    </recommendedName>
</protein>
<evidence type="ECO:0008006" key="4">
    <source>
        <dbReference type="Google" id="ProtNLM"/>
    </source>
</evidence>
<dbReference type="Proteomes" id="UP000638560">
    <property type="component" value="Unassembled WGS sequence"/>
</dbReference>
<dbReference type="RefSeq" id="WP_196200792.1">
    <property type="nucleotide sequence ID" value="NZ_JADPUN010000106.1"/>
</dbReference>
<reference evidence="2 3" key="1">
    <citation type="submission" date="2020-11" db="EMBL/GenBank/DDBJ databases">
        <title>A novel isolate from a Black sea contaminated sediment with potential to produce alkanes: Plantactinospora alkalitolerans sp. nov.</title>
        <authorList>
            <person name="Carro L."/>
            <person name="Veyisoglu A."/>
            <person name="Guven K."/>
            <person name="Schumann P."/>
            <person name="Klenk H.-P."/>
            <person name="Sahin N."/>
        </authorList>
    </citation>
    <scope>NUCLEOTIDE SEQUENCE [LARGE SCALE GENOMIC DNA]</scope>
    <source>
        <strain evidence="2 3">S1510</strain>
    </source>
</reference>
<accession>A0ABS0GSI3</accession>
<comment type="caution">
    <text evidence="2">The sequence shown here is derived from an EMBL/GenBank/DDBJ whole genome shotgun (WGS) entry which is preliminary data.</text>
</comment>
<evidence type="ECO:0000313" key="2">
    <source>
        <dbReference type="EMBL" id="MBF9129152.1"/>
    </source>
</evidence>
<evidence type="ECO:0000313" key="3">
    <source>
        <dbReference type="Proteomes" id="UP000638560"/>
    </source>
</evidence>
<evidence type="ECO:0000256" key="1">
    <source>
        <dbReference type="SAM" id="MobiDB-lite"/>
    </source>
</evidence>